<evidence type="ECO:0000259" key="3">
    <source>
        <dbReference type="Pfam" id="PF01347"/>
    </source>
</evidence>
<dbReference type="Pfam" id="PF01347">
    <property type="entry name" value="Vitellogenin_N"/>
    <property type="match status" value="1"/>
</dbReference>
<gene>
    <name evidence="6" type="primary">20195912</name>
    <name evidence="5" type="ORF">HELRODRAFT_125498</name>
</gene>
<dbReference type="OMA" id="NIYASHH"/>
<reference evidence="7" key="1">
    <citation type="submission" date="2012-12" db="EMBL/GenBank/DDBJ databases">
        <authorList>
            <person name="Hellsten U."/>
            <person name="Grimwood J."/>
            <person name="Chapman J.A."/>
            <person name="Shapiro H."/>
            <person name="Aerts A."/>
            <person name="Otillar R.P."/>
            <person name="Terry A.Y."/>
            <person name="Boore J.L."/>
            <person name="Simakov O."/>
            <person name="Marletaz F."/>
            <person name="Cho S.-J."/>
            <person name="Edsinger-Gonzales E."/>
            <person name="Havlak P."/>
            <person name="Kuo D.-H."/>
            <person name="Larsson T."/>
            <person name="Lv J."/>
            <person name="Arendt D."/>
            <person name="Savage R."/>
            <person name="Osoegawa K."/>
            <person name="de Jong P."/>
            <person name="Lindberg D.R."/>
            <person name="Seaver E.C."/>
            <person name="Weisblat D.A."/>
            <person name="Putnam N.H."/>
            <person name="Grigoriev I.V."/>
            <person name="Rokhsar D.S."/>
        </authorList>
    </citation>
    <scope>NUCLEOTIDE SEQUENCE</scope>
</reference>
<organism evidence="6 7">
    <name type="scientific">Helobdella robusta</name>
    <name type="common">Californian leech</name>
    <dbReference type="NCBI Taxonomy" id="6412"/>
    <lineage>
        <taxon>Eukaryota</taxon>
        <taxon>Metazoa</taxon>
        <taxon>Spiralia</taxon>
        <taxon>Lophotrochozoa</taxon>
        <taxon>Annelida</taxon>
        <taxon>Clitellata</taxon>
        <taxon>Hirudinea</taxon>
        <taxon>Rhynchobdellida</taxon>
        <taxon>Glossiphoniidae</taxon>
        <taxon>Helobdella</taxon>
    </lineage>
</organism>
<protein>
    <recommendedName>
        <fullName evidence="8">Vitellogenin domain-containing protein</fullName>
    </recommendedName>
</protein>
<dbReference type="InterPro" id="IPR001747">
    <property type="entry name" value="Vitellogenin_N"/>
</dbReference>
<dbReference type="PANTHER" id="PTHR23345">
    <property type="entry name" value="VITELLOGENIN-RELATED"/>
    <property type="match status" value="1"/>
</dbReference>
<dbReference type="SUPFAM" id="SSF56968">
    <property type="entry name" value="Lipovitellin-phosvitin complex, beta-sheet shell regions"/>
    <property type="match status" value="1"/>
</dbReference>
<dbReference type="eggNOG" id="KOG4338">
    <property type="taxonomic scope" value="Eukaryota"/>
</dbReference>
<dbReference type="SUPFAM" id="SSF48431">
    <property type="entry name" value="Lipovitellin-phosvitin complex, superhelical domain"/>
    <property type="match status" value="1"/>
</dbReference>
<dbReference type="RefSeq" id="XP_009018367.1">
    <property type="nucleotide sequence ID" value="XM_009020119.1"/>
</dbReference>
<evidence type="ECO:0000259" key="4">
    <source>
        <dbReference type="Pfam" id="PF09172"/>
    </source>
</evidence>
<name>T1EH62_HELRO</name>
<dbReference type="CTD" id="20195912"/>
<dbReference type="Gene3D" id="1.25.10.20">
    <property type="entry name" value="Vitellinogen, superhelical"/>
    <property type="match status" value="1"/>
</dbReference>
<feature type="domain" description="Vitellogenin" evidence="3">
    <location>
        <begin position="2"/>
        <end position="87"/>
    </location>
</feature>
<dbReference type="OrthoDB" id="6484170at2759"/>
<evidence type="ECO:0000313" key="6">
    <source>
        <dbReference type="EnsemblMetazoa" id="HelroP125498"/>
    </source>
</evidence>
<dbReference type="EMBL" id="KB096590">
    <property type="protein sequence ID" value="ESO03810.1"/>
    <property type="molecule type" value="Genomic_DNA"/>
</dbReference>
<proteinExistence type="predicted"/>
<accession>T1EH62</accession>
<dbReference type="Pfam" id="PF09172">
    <property type="entry name" value="Vit_open_b-sht"/>
    <property type="match status" value="1"/>
</dbReference>
<evidence type="ECO:0008006" key="8">
    <source>
        <dbReference type="Google" id="ProtNLM"/>
    </source>
</evidence>
<dbReference type="GO" id="GO:0005319">
    <property type="term" value="F:lipid transporter activity"/>
    <property type="evidence" value="ECO:0007669"/>
    <property type="project" value="InterPro"/>
</dbReference>
<sequence length="163" mass="18969">ECVQDVSVEHSIKVAALETFRRQKCHQPVMDFLEKITWSKEMDSELRIQAYLQRMRCADEKFLKGMLQDKLEKEQSQQVGSFIYSHLMNLANSDSPMKETLSRYLQDHDVVGNFEKFNLDFRKFSKNIDYSSFDDDKNFGGSVETNVIYSSKSFVPRSASVNL</sequence>
<dbReference type="GO" id="GO:0045735">
    <property type="term" value="F:nutrient reservoir activity"/>
    <property type="evidence" value="ECO:0007669"/>
    <property type="project" value="UniProtKB-KW"/>
</dbReference>
<keyword evidence="1" id="KW-1015">Disulfide bond</keyword>
<feature type="domain" description="Vitellinogen open beta-sheet" evidence="4">
    <location>
        <begin position="123"/>
        <end position="163"/>
    </location>
</feature>
<reference evidence="6" key="3">
    <citation type="submission" date="2015-06" db="UniProtKB">
        <authorList>
            <consortium name="EnsemblMetazoa"/>
        </authorList>
    </citation>
    <scope>IDENTIFICATION</scope>
</reference>
<dbReference type="InterPro" id="IPR011030">
    <property type="entry name" value="Lipovitellin_superhlx_dom"/>
</dbReference>
<dbReference type="GeneID" id="20195912"/>
<dbReference type="AlphaFoldDB" id="T1EH62"/>
<evidence type="ECO:0000313" key="7">
    <source>
        <dbReference type="Proteomes" id="UP000015101"/>
    </source>
</evidence>
<evidence type="ECO:0000256" key="2">
    <source>
        <dbReference type="ARBA" id="ARBA00023180"/>
    </source>
</evidence>
<dbReference type="InParanoid" id="T1EH62"/>
<keyword evidence="7" id="KW-1185">Reference proteome</keyword>
<dbReference type="InterPro" id="IPR050733">
    <property type="entry name" value="Vitellogenin/Apolipophorin"/>
</dbReference>
<dbReference type="EMBL" id="AMQM01004567">
    <property type="status" value="NOT_ANNOTATED_CDS"/>
    <property type="molecule type" value="Genomic_DNA"/>
</dbReference>
<dbReference type="InterPro" id="IPR015255">
    <property type="entry name" value="Vitellinogen_open_b-sht"/>
</dbReference>
<evidence type="ECO:0000313" key="5">
    <source>
        <dbReference type="EMBL" id="ESO03810.1"/>
    </source>
</evidence>
<dbReference type="Proteomes" id="UP000015101">
    <property type="component" value="Unassembled WGS sequence"/>
</dbReference>
<dbReference type="KEGG" id="hro:HELRODRAFT_125498"/>
<dbReference type="STRING" id="6412.T1EH62"/>
<dbReference type="EnsemblMetazoa" id="HelroT125498">
    <property type="protein sequence ID" value="HelroP125498"/>
    <property type="gene ID" value="HelroG125498"/>
</dbReference>
<dbReference type="InterPro" id="IPR015817">
    <property type="entry name" value="Vitellinogen_open_b-sht_sub1"/>
</dbReference>
<reference evidence="5 7" key="2">
    <citation type="journal article" date="2013" name="Nature">
        <title>Insights into bilaterian evolution from three spiralian genomes.</title>
        <authorList>
            <person name="Simakov O."/>
            <person name="Marletaz F."/>
            <person name="Cho S.J."/>
            <person name="Edsinger-Gonzales E."/>
            <person name="Havlak P."/>
            <person name="Hellsten U."/>
            <person name="Kuo D.H."/>
            <person name="Larsson T."/>
            <person name="Lv J."/>
            <person name="Arendt D."/>
            <person name="Savage R."/>
            <person name="Osoegawa K."/>
            <person name="de Jong P."/>
            <person name="Grimwood J."/>
            <person name="Chapman J.A."/>
            <person name="Shapiro H."/>
            <person name="Aerts A."/>
            <person name="Otillar R.P."/>
            <person name="Terry A.Y."/>
            <person name="Boore J.L."/>
            <person name="Grigoriev I.V."/>
            <person name="Lindberg D.R."/>
            <person name="Seaver E.C."/>
            <person name="Weisblat D.A."/>
            <person name="Putnam N.H."/>
            <person name="Rokhsar D.S."/>
        </authorList>
    </citation>
    <scope>NUCLEOTIDE SEQUENCE</scope>
</reference>
<keyword evidence="2" id="KW-0325">Glycoprotein</keyword>
<dbReference type="InterPro" id="IPR015819">
    <property type="entry name" value="Lipid_transp_b-sht_shell"/>
</dbReference>
<dbReference type="HOGENOM" id="CLU_1590568_0_0_1"/>
<dbReference type="PANTHER" id="PTHR23345:SF15">
    <property type="entry name" value="VITELLOGENIN 1-RELATED"/>
    <property type="match status" value="1"/>
</dbReference>
<evidence type="ECO:0000256" key="1">
    <source>
        <dbReference type="ARBA" id="ARBA00023157"/>
    </source>
</evidence>
<dbReference type="Gene3D" id="2.20.50.20">
    <property type="entry name" value="Lipovitellin. Chain A, domain 3"/>
    <property type="match status" value="1"/>
</dbReference>